<reference evidence="2 3" key="1">
    <citation type="journal article" date="2015" name="Int. J. Syst. Evol. Microbiol.">
        <title>Amycolatopsis rhabdoformis sp. nov., an actinomycete isolated from a tropical forest soil.</title>
        <authorList>
            <person name="Souza W.R."/>
            <person name="Silva R.E."/>
            <person name="Goodfellow M."/>
            <person name="Busarakam K."/>
            <person name="Figueiro F.S."/>
            <person name="Ferreira D."/>
            <person name="Rodrigues-Filho E."/>
            <person name="Moraes L.A.B."/>
            <person name="Zucchi T.D."/>
        </authorList>
    </citation>
    <scope>NUCLEOTIDE SEQUENCE [LARGE SCALE GENOMIC DNA]</scope>
    <source>
        <strain evidence="2 3">NCIMB 14900</strain>
    </source>
</reference>
<evidence type="ECO:0000313" key="3">
    <source>
        <dbReference type="Proteomes" id="UP001330812"/>
    </source>
</evidence>
<accession>A0ABZ1HVD1</accession>
<dbReference type="EMBL" id="CP142149">
    <property type="protein sequence ID" value="WSE26262.1"/>
    <property type="molecule type" value="Genomic_DNA"/>
</dbReference>
<evidence type="ECO:0000313" key="2">
    <source>
        <dbReference type="EMBL" id="WSE26262.1"/>
    </source>
</evidence>
<keyword evidence="3" id="KW-1185">Reference proteome</keyword>
<organism evidence="2 3">
    <name type="scientific">Amycolatopsis rhabdoformis</name>
    <dbReference type="NCBI Taxonomy" id="1448059"/>
    <lineage>
        <taxon>Bacteria</taxon>
        <taxon>Bacillati</taxon>
        <taxon>Actinomycetota</taxon>
        <taxon>Actinomycetes</taxon>
        <taxon>Pseudonocardiales</taxon>
        <taxon>Pseudonocardiaceae</taxon>
        <taxon>Amycolatopsis</taxon>
    </lineage>
</organism>
<dbReference type="SMART" id="SM00418">
    <property type="entry name" value="HTH_ARSR"/>
    <property type="match status" value="1"/>
</dbReference>
<feature type="domain" description="HTH arsR-type" evidence="1">
    <location>
        <begin position="1"/>
        <end position="93"/>
    </location>
</feature>
<dbReference type="InterPro" id="IPR036390">
    <property type="entry name" value="WH_DNA-bd_sf"/>
</dbReference>
<dbReference type="Proteomes" id="UP001330812">
    <property type="component" value="Chromosome"/>
</dbReference>
<dbReference type="PROSITE" id="PS50987">
    <property type="entry name" value="HTH_ARSR_2"/>
    <property type="match status" value="1"/>
</dbReference>
<dbReference type="InterPro" id="IPR011991">
    <property type="entry name" value="ArsR-like_HTH"/>
</dbReference>
<evidence type="ECO:0000259" key="1">
    <source>
        <dbReference type="PROSITE" id="PS50987"/>
    </source>
</evidence>
<proteinExistence type="predicted"/>
<gene>
    <name evidence="2" type="ORF">VSH64_25650</name>
</gene>
<dbReference type="InterPro" id="IPR001845">
    <property type="entry name" value="HTH_ArsR_DNA-bd_dom"/>
</dbReference>
<dbReference type="RefSeq" id="WP_326565230.1">
    <property type="nucleotide sequence ID" value="NZ_CP142149.1"/>
</dbReference>
<dbReference type="PANTHER" id="PTHR39168:SF2">
    <property type="entry name" value="HTH-TYPE TRANSCRIPTIONAL REGULATOR CMTR"/>
    <property type="match status" value="1"/>
</dbReference>
<dbReference type="InterPro" id="IPR052543">
    <property type="entry name" value="HTH_Metal-responsive_Reg"/>
</dbReference>
<dbReference type="CDD" id="cd00090">
    <property type="entry name" value="HTH_ARSR"/>
    <property type="match status" value="1"/>
</dbReference>
<dbReference type="SUPFAM" id="SSF46785">
    <property type="entry name" value="Winged helix' DNA-binding domain"/>
    <property type="match status" value="1"/>
</dbReference>
<protein>
    <submittedName>
        <fullName evidence="2">Winged helix-turn-helix domain-containing protein</fullName>
    </submittedName>
</protein>
<sequence length="228" mass="24680">MAGDADLARIGFLLSDRNRAAMLLLLLDGRPQPVSALMVEVGISASLASTHLRKLKDGGLVVVEVSGRQRLYRIASPVADAIEGLLLLAPPGPAKSLREATRGRKLREARVCYDHLAGTVGVAINDAFLRKGFLVEDRDVYRVSAEGRAELAARGIDVDDLSGRARPLARPCMDWSERRHHLAGSLGAAVKSRLLELGWIDLLEASRAVDLTDAGRHELDAWLGVRPD</sequence>
<dbReference type="Gene3D" id="1.10.10.10">
    <property type="entry name" value="Winged helix-like DNA-binding domain superfamily/Winged helix DNA-binding domain"/>
    <property type="match status" value="1"/>
</dbReference>
<name>A0ABZ1HVD1_9PSEU</name>
<dbReference type="Pfam" id="PF01022">
    <property type="entry name" value="HTH_5"/>
    <property type="match status" value="1"/>
</dbReference>
<dbReference type="InterPro" id="IPR036388">
    <property type="entry name" value="WH-like_DNA-bd_sf"/>
</dbReference>
<dbReference type="PANTHER" id="PTHR39168">
    <property type="entry name" value="TRANSCRIPTIONAL REGULATOR-RELATED"/>
    <property type="match status" value="1"/>
</dbReference>